<feature type="signal peptide" evidence="10">
    <location>
        <begin position="1"/>
        <end position="24"/>
    </location>
</feature>
<accession>A0A4Q9H3T6</accession>
<keyword evidence="4" id="KW-1134">Transmembrane beta strand</keyword>
<dbReference type="Gene3D" id="2.40.170.10">
    <property type="entry name" value="Porin, LamB type"/>
    <property type="match status" value="1"/>
</dbReference>
<evidence type="ECO:0000256" key="5">
    <source>
        <dbReference type="ARBA" id="ARBA00022692"/>
    </source>
</evidence>
<dbReference type="InterPro" id="IPR036998">
    <property type="entry name" value="Porin_LamB_sf"/>
</dbReference>
<dbReference type="Proteomes" id="UP000292120">
    <property type="component" value="Unassembled WGS sequence"/>
</dbReference>
<keyword evidence="5" id="KW-0812">Transmembrane</keyword>
<keyword evidence="7" id="KW-0626">Porin</keyword>
<keyword evidence="8" id="KW-0472">Membrane</keyword>
<dbReference type="PANTHER" id="PTHR38762">
    <property type="entry name" value="CRYPTIC OUTER MEMBRANE PORIN BGLH-RELATED"/>
    <property type="match status" value="1"/>
</dbReference>
<evidence type="ECO:0000313" key="11">
    <source>
        <dbReference type="EMBL" id="TBO30384.1"/>
    </source>
</evidence>
<dbReference type="InterPro" id="IPR003192">
    <property type="entry name" value="Porin_LamB"/>
</dbReference>
<dbReference type="GO" id="GO:0006811">
    <property type="term" value="P:monoatomic ion transport"/>
    <property type="evidence" value="ECO:0007669"/>
    <property type="project" value="UniProtKB-KW"/>
</dbReference>
<feature type="chain" id="PRO_5020685565" evidence="10">
    <location>
        <begin position="25"/>
        <end position="399"/>
    </location>
</feature>
<dbReference type="GO" id="GO:0015774">
    <property type="term" value="P:polysaccharide transport"/>
    <property type="evidence" value="ECO:0007669"/>
    <property type="project" value="TreeGrafter"/>
</dbReference>
<evidence type="ECO:0000256" key="1">
    <source>
        <dbReference type="ARBA" id="ARBA00004571"/>
    </source>
</evidence>
<protein>
    <submittedName>
        <fullName evidence="11">Carbohydrate porin</fullName>
    </submittedName>
</protein>
<evidence type="ECO:0000256" key="3">
    <source>
        <dbReference type="ARBA" id="ARBA00022448"/>
    </source>
</evidence>
<evidence type="ECO:0000256" key="10">
    <source>
        <dbReference type="SAM" id="SignalP"/>
    </source>
</evidence>
<dbReference type="RefSeq" id="WP_130968375.1">
    <property type="nucleotide sequence ID" value="NZ_SIXI01000004.1"/>
</dbReference>
<comment type="subcellular location">
    <subcellularLocation>
        <location evidence="1">Cell outer membrane</location>
        <topology evidence="1">Multi-pass membrane protein</topology>
    </subcellularLocation>
</comment>
<evidence type="ECO:0000256" key="2">
    <source>
        <dbReference type="ARBA" id="ARBA00007055"/>
    </source>
</evidence>
<keyword evidence="9" id="KW-0998">Cell outer membrane</keyword>
<dbReference type="InterPro" id="IPR050286">
    <property type="entry name" value="G_neg_Bact_CarbUptk_Porin"/>
</dbReference>
<comment type="similarity">
    <text evidence="2">Belongs to the porin LamB (TC 1.B.3) family.</text>
</comment>
<keyword evidence="12" id="KW-1185">Reference proteome</keyword>
<reference evidence="11 12" key="1">
    <citation type="submission" date="2019-02" db="EMBL/GenBank/DDBJ databases">
        <title>Aquabacterium sp. strain KMB7.</title>
        <authorList>
            <person name="Chen W.-M."/>
        </authorList>
    </citation>
    <scope>NUCLEOTIDE SEQUENCE [LARGE SCALE GENOMIC DNA]</scope>
    <source>
        <strain evidence="11 12">KMB7</strain>
    </source>
</reference>
<dbReference type="AlphaFoldDB" id="A0A4Q9H3T6"/>
<dbReference type="EMBL" id="SIXI01000004">
    <property type="protein sequence ID" value="TBO30384.1"/>
    <property type="molecule type" value="Genomic_DNA"/>
</dbReference>
<keyword evidence="3" id="KW-0813">Transport</keyword>
<evidence type="ECO:0000256" key="8">
    <source>
        <dbReference type="ARBA" id="ARBA00023136"/>
    </source>
</evidence>
<sequence>MKIKHLSRTLPMILGALVALPASAQLSLESNGYFRAGPQATSKDANRACYGLSGAEFKYRLGNECDFYGEFLFTGTIKKETGEQFKVRLMPSIYKGNASDAGDAKLGMAQMYTEVAGLDFAPSASFWAGKRYHRGADVHIVDKFFEQLDGTGAGAQIDALGGKLDLAFYRSDDASSNVAGDQPGNRLNAWWRDVPVNEGGKLNVVLNATKGDFTGGKSGLAVSVRHTQEGVLGGSNNVWIQMSQGSAGLTGNFGTLTDGTDVKKIRLVDGYQFQLTPQLGGQAIAMVQRNNSDTVDTTITSLGGRLSYAFTRNFKLLGEVGVDRVKPSNAEASRLTKVTIAPTLAAGKGFWDRPELRLYVTRATWNGAANTAAGATGLTGLGDNKTSGTSFGVQAEIWW</sequence>
<evidence type="ECO:0000256" key="6">
    <source>
        <dbReference type="ARBA" id="ARBA00023065"/>
    </source>
</evidence>
<dbReference type="PANTHER" id="PTHR38762:SF1">
    <property type="entry name" value="CRYPTIC OUTER MEMBRANE PORIN BGLH-RELATED"/>
    <property type="match status" value="1"/>
</dbReference>
<evidence type="ECO:0000256" key="4">
    <source>
        <dbReference type="ARBA" id="ARBA00022452"/>
    </source>
</evidence>
<evidence type="ECO:0000256" key="7">
    <source>
        <dbReference type="ARBA" id="ARBA00023114"/>
    </source>
</evidence>
<dbReference type="GO" id="GO:0015288">
    <property type="term" value="F:porin activity"/>
    <property type="evidence" value="ECO:0007669"/>
    <property type="project" value="UniProtKB-KW"/>
</dbReference>
<proteinExistence type="inferred from homology"/>
<name>A0A4Q9H3T6_9BURK</name>
<keyword evidence="10" id="KW-0732">Signal</keyword>
<dbReference type="GO" id="GO:0046930">
    <property type="term" value="C:pore complex"/>
    <property type="evidence" value="ECO:0007669"/>
    <property type="project" value="UniProtKB-KW"/>
</dbReference>
<dbReference type="OrthoDB" id="106611at2"/>
<organism evidence="11 12">
    <name type="scientific">Aquabacterium lacunae</name>
    <dbReference type="NCBI Taxonomy" id="2528630"/>
    <lineage>
        <taxon>Bacteria</taxon>
        <taxon>Pseudomonadati</taxon>
        <taxon>Pseudomonadota</taxon>
        <taxon>Betaproteobacteria</taxon>
        <taxon>Burkholderiales</taxon>
        <taxon>Aquabacterium</taxon>
    </lineage>
</organism>
<dbReference type="SUPFAM" id="SSF56935">
    <property type="entry name" value="Porins"/>
    <property type="match status" value="1"/>
</dbReference>
<evidence type="ECO:0000256" key="9">
    <source>
        <dbReference type="ARBA" id="ARBA00023237"/>
    </source>
</evidence>
<evidence type="ECO:0000313" key="12">
    <source>
        <dbReference type="Proteomes" id="UP000292120"/>
    </source>
</evidence>
<gene>
    <name evidence="11" type="ORF">EYS42_11890</name>
</gene>
<keyword evidence="6" id="KW-0406">Ion transport</keyword>
<comment type="caution">
    <text evidence="11">The sequence shown here is derived from an EMBL/GenBank/DDBJ whole genome shotgun (WGS) entry which is preliminary data.</text>
</comment>
<dbReference type="Pfam" id="PF02264">
    <property type="entry name" value="LamB"/>
    <property type="match status" value="1"/>
</dbReference>
<dbReference type="GO" id="GO:0015144">
    <property type="term" value="F:carbohydrate transmembrane transporter activity"/>
    <property type="evidence" value="ECO:0007669"/>
    <property type="project" value="TreeGrafter"/>
</dbReference>
<dbReference type="GO" id="GO:0009279">
    <property type="term" value="C:cell outer membrane"/>
    <property type="evidence" value="ECO:0007669"/>
    <property type="project" value="UniProtKB-SubCell"/>
</dbReference>